<protein>
    <recommendedName>
        <fullName evidence="4">SDR family oxidoreductase</fullName>
    </recommendedName>
</protein>
<evidence type="ECO:0000256" key="1">
    <source>
        <dbReference type="RuleBase" id="RU000363"/>
    </source>
</evidence>
<organism evidence="2 3">
    <name type="scientific">Halteria grandinella</name>
    <dbReference type="NCBI Taxonomy" id="5974"/>
    <lineage>
        <taxon>Eukaryota</taxon>
        <taxon>Sar</taxon>
        <taxon>Alveolata</taxon>
        <taxon>Ciliophora</taxon>
        <taxon>Intramacronucleata</taxon>
        <taxon>Spirotrichea</taxon>
        <taxon>Stichotrichia</taxon>
        <taxon>Sporadotrichida</taxon>
        <taxon>Halteriidae</taxon>
        <taxon>Halteria</taxon>
    </lineage>
</organism>
<dbReference type="InterPro" id="IPR051911">
    <property type="entry name" value="SDR_oxidoreductase"/>
</dbReference>
<dbReference type="InterPro" id="IPR002347">
    <property type="entry name" value="SDR_fam"/>
</dbReference>
<dbReference type="Proteomes" id="UP000785679">
    <property type="component" value="Unassembled WGS sequence"/>
</dbReference>
<name>A0A8J8NAP1_HALGN</name>
<comment type="caution">
    <text evidence="2">The sequence shown here is derived from an EMBL/GenBank/DDBJ whole genome shotgun (WGS) entry which is preliminary data.</text>
</comment>
<sequence length="316" mass="34090">MSKKIVLITGTNSGFGWLTAKSVAALGHQVYATMRDTNGKNSAKAKALSEIENITVLDVALTDENSVQNAIDTIIAKEGTIDVLVNNAGFSRNGVAESFTIADVQEIFDINVIAPWRLMKLVLPFMRKQSEGLIINITSGFGTVSFPFATMYSASKFGLEGISEGLHYEVRPLGVDVAILQPGAFPTEMSRKFNPGSDASVNDAYQAIADYPNKMGAAIGKAFESLNPNPQDVADAVVNLISLPKGKRPIRTNVDPFTGQYIKAANDAVQVEYDKALTAFGMGDLLKQNIEAVKFSLQHQIQNLLKIEGFILLQSG</sequence>
<dbReference type="AlphaFoldDB" id="A0A8J8NAP1"/>
<dbReference type="OrthoDB" id="10262319at2759"/>
<comment type="similarity">
    <text evidence="1">Belongs to the short-chain dehydrogenases/reductases (SDR) family.</text>
</comment>
<evidence type="ECO:0000313" key="3">
    <source>
        <dbReference type="Proteomes" id="UP000785679"/>
    </source>
</evidence>
<dbReference type="Gene3D" id="3.40.50.720">
    <property type="entry name" value="NAD(P)-binding Rossmann-like Domain"/>
    <property type="match status" value="1"/>
</dbReference>
<evidence type="ECO:0008006" key="4">
    <source>
        <dbReference type="Google" id="ProtNLM"/>
    </source>
</evidence>
<dbReference type="PANTHER" id="PTHR43976:SF9">
    <property type="entry name" value="OXIDOREDUCTASE"/>
    <property type="match status" value="1"/>
</dbReference>
<dbReference type="SUPFAM" id="SSF51735">
    <property type="entry name" value="NAD(P)-binding Rossmann-fold domains"/>
    <property type="match status" value="1"/>
</dbReference>
<proteinExistence type="inferred from homology"/>
<accession>A0A8J8NAP1</accession>
<dbReference type="CDD" id="cd05374">
    <property type="entry name" value="17beta-HSD-like_SDR_c"/>
    <property type="match status" value="1"/>
</dbReference>
<dbReference type="InterPro" id="IPR020904">
    <property type="entry name" value="Sc_DH/Rdtase_CS"/>
</dbReference>
<dbReference type="EMBL" id="RRYP01029789">
    <property type="protein sequence ID" value="TNV71461.1"/>
    <property type="molecule type" value="Genomic_DNA"/>
</dbReference>
<dbReference type="PROSITE" id="PS00061">
    <property type="entry name" value="ADH_SHORT"/>
    <property type="match status" value="1"/>
</dbReference>
<dbReference type="PRINTS" id="PR00081">
    <property type="entry name" value="GDHRDH"/>
</dbReference>
<dbReference type="PRINTS" id="PR00080">
    <property type="entry name" value="SDRFAMILY"/>
</dbReference>
<keyword evidence="3" id="KW-1185">Reference proteome</keyword>
<dbReference type="InterPro" id="IPR036291">
    <property type="entry name" value="NAD(P)-bd_dom_sf"/>
</dbReference>
<dbReference type="PANTHER" id="PTHR43976">
    <property type="entry name" value="SHORT CHAIN DEHYDROGENASE"/>
    <property type="match status" value="1"/>
</dbReference>
<gene>
    <name evidence="2" type="ORF">FGO68_gene13794</name>
</gene>
<reference evidence="2" key="1">
    <citation type="submission" date="2019-06" db="EMBL/GenBank/DDBJ databases">
        <authorList>
            <person name="Zheng W."/>
        </authorList>
    </citation>
    <scope>NUCLEOTIDE SEQUENCE</scope>
    <source>
        <strain evidence="2">QDHG01</strain>
    </source>
</reference>
<evidence type="ECO:0000313" key="2">
    <source>
        <dbReference type="EMBL" id="TNV71461.1"/>
    </source>
</evidence>
<dbReference type="Pfam" id="PF00106">
    <property type="entry name" value="adh_short"/>
    <property type="match status" value="1"/>
</dbReference>